<gene>
    <name evidence="2" type="ORF">AVDCRST_MAG81-3315</name>
</gene>
<feature type="transmembrane region" description="Helical" evidence="1">
    <location>
        <begin position="223"/>
        <end position="248"/>
    </location>
</feature>
<evidence type="ECO:0008006" key="3">
    <source>
        <dbReference type="Google" id="ProtNLM"/>
    </source>
</evidence>
<reference evidence="2" key="1">
    <citation type="submission" date="2020-02" db="EMBL/GenBank/DDBJ databases">
        <authorList>
            <person name="Meier V. D."/>
        </authorList>
    </citation>
    <scope>NUCLEOTIDE SEQUENCE</scope>
    <source>
        <strain evidence="2">AVDCRST_MAG81</strain>
    </source>
</reference>
<keyword evidence="1" id="KW-0472">Membrane</keyword>
<name>A0A6J4VPJ3_9CYAN</name>
<accession>A0A6J4VPJ3</accession>
<evidence type="ECO:0000256" key="1">
    <source>
        <dbReference type="SAM" id="Phobius"/>
    </source>
</evidence>
<proteinExistence type="predicted"/>
<dbReference type="EMBL" id="CADCWO010000182">
    <property type="protein sequence ID" value="CAA9583141.1"/>
    <property type="molecule type" value="Genomic_DNA"/>
</dbReference>
<feature type="transmembrane region" description="Helical" evidence="1">
    <location>
        <begin position="20"/>
        <end position="40"/>
    </location>
</feature>
<sequence length="599" mass="66145">MKRLPFNTLKPYNLRVFSRSPWFQALLLLIWIVIGTGLRFTQLTAKPPWMDEVATVIFSLGNSSQSIPLDQAIGLDTLLTPLQPNPVTGVSSVVQHLFAEDNHPPLYFMLAHQWMQFFPAEAGVASVWGARSLPALLGAASIPATFGLGWLAFRSLLVGQLSAALMAVSPYGIYLSQEARHYTLAILVVIASLCCLAIAKQAIHNRKPLPIWLGVLWVTLNSLGIAIHYFFALALCAEALSLIGLRVWSWRRKQAWIQEWRFYLVGAGTLLGGLLWLPVWASFYGSEQTSWLSMGEHRSLLVWINPIFQSLAGWITMLMLLPVESENLLVVVASVLVMLVLLIWMTPILSQGLKIQFQKPSTRLGTQTLGSFVLAAIGLFFAVTYSSGLDITRGSRYNFVYFPGVIVLAGAGLAACWQAPDLAQRRVLLGRLRLNGKQAVALVWLIGFLSAITVVTNLGFAKFYRPEWLIPIIQRESTAPVLIASTVHKTNHPSVIAPDFIGVAWEIKRHFSAGSQNWVSPPQFLLAQYKQEPAIAATTLAKVISDLPRPLDLWLVNFDAEAVNAQGCLAKTLAGKVSSYHYRHYQCPGPTKPDAGAER</sequence>
<dbReference type="AlphaFoldDB" id="A0A6J4VPJ3"/>
<feature type="transmembrane region" description="Helical" evidence="1">
    <location>
        <begin position="399"/>
        <end position="420"/>
    </location>
</feature>
<feature type="transmembrane region" description="Helical" evidence="1">
    <location>
        <begin position="328"/>
        <end position="349"/>
    </location>
</feature>
<protein>
    <recommendedName>
        <fullName evidence="3">Glycosyltransferase RgtA/B/C/D-like domain-containing protein</fullName>
    </recommendedName>
</protein>
<evidence type="ECO:0000313" key="2">
    <source>
        <dbReference type="EMBL" id="CAA9583141.1"/>
    </source>
</evidence>
<feature type="transmembrane region" description="Helical" evidence="1">
    <location>
        <begin position="157"/>
        <end position="175"/>
    </location>
</feature>
<keyword evidence="1" id="KW-1133">Transmembrane helix</keyword>
<feature type="transmembrane region" description="Helical" evidence="1">
    <location>
        <begin position="440"/>
        <end position="460"/>
    </location>
</feature>
<feature type="transmembrane region" description="Helical" evidence="1">
    <location>
        <begin position="369"/>
        <end position="387"/>
    </location>
</feature>
<keyword evidence="1" id="KW-0812">Transmembrane</keyword>
<feature type="transmembrane region" description="Helical" evidence="1">
    <location>
        <begin position="300"/>
        <end position="321"/>
    </location>
</feature>
<organism evidence="2">
    <name type="scientific">uncultured Synechococcales cyanobacterium</name>
    <dbReference type="NCBI Taxonomy" id="1936017"/>
    <lineage>
        <taxon>Bacteria</taxon>
        <taxon>Bacillati</taxon>
        <taxon>Cyanobacteriota</taxon>
        <taxon>Cyanophyceae</taxon>
        <taxon>Synechococcales</taxon>
        <taxon>environmental samples</taxon>
    </lineage>
</organism>
<feature type="transmembrane region" description="Helical" evidence="1">
    <location>
        <begin position="260"/>
        <end position="280"/>
    </location>
</feature>
<feature type="transmembrane region" description="Helical" evidence="1">
    <location>
        <begin position="182"/>
        <end position="203"/>
    </location>
</feature>